<organism evidence="1 2">
    <name type="scientific">Phasianus colchicus</name>
    <name type="common">Common pheasant</name>
    <dbReference type="NCBI Taxonomy" id="9054"/>
    <lineage>
        <taxon>Eukaryota</taxon>
        <taxon>Metazoa</taxon>
        <taxon>Chordata</taxon>
        <taxon>Craniata</taxon>
        <taxon>Vertebrata</taxon>
        <taxon>Euteleostomi</taxon>
        <taxon>Archelosauria</taxon>
        <taxon>Archosauria</taxon>
        <taxon>Dinosauria</taxon>
        <taxon>Saurischia</taxon>
        <taxon>Theropoda</taxon>
        <taxon>Coelurosauria</taxon>
        <taxon>Aves</taxon>
        <taxon>Neognathae</taxon>
        <taxon>Galloanserae</taxon>
        <taxon>Galliformes</taxon>
        <taxon>Phasianidae</taxon>
        <taxon>Phasianinae</taxon>
        <taxon>Phasianus</taxon>
    </lineage>
</organism>
<keyword evidence="2" id="KW-1185">Reference proteome</keyword>
<sequence length="93" mass="10538">MATRATLYPYIPYYGHQGHHALICPLLWPPGSPRPHMSPIMATMAPHCCPHMYTCVHVCTCISAHIHVCVCLYIYTSMYVHVCSLISTYVPIY</sequence>
<dbReference type="AlphaFoldDB" id="A0A669QH38"/>
<protein>
    <submittedName>
        <fullName evidence="1">Uncharacterized protein</fullName>
    </submittedName>
</protein>
<reference evidence="1" key="1">
    <citation type="submission" date="2025-08" db="UniProtKB">
        <authorList>
            <consortium name="Ensembl"/>
        </authorList>
    </citation>
    <scope>IDENTIFICATION</scope>
</reference>
<reference evidence="1" key="2">
    <citation type="submission" date="2025-09" db="UniProtKB">
        <authorList>
            <consortium name="Ensembl"/>
        </authorList>
    </citation>
    <scope>IDENTIFICATION</scope>
</reference>
<name>A0A669QH38_PHACC</name>
<evidence type="ECO:0000313" key="1">
    <source>
        <dbReference type="Ensembl" id="ENSPCLP00000020182.1"/>
    </source>
</evidence>
<dbReference type="Ensembl" id="ENSPCLT00000027661.1">
    <property type="protein sequence ID" value="ENSPCLP00000020182.1"/>
    <property type="gene ID" value="ENSPCLG00000017472.1"/>
</dbReference>
<evidence type="ECO:0000313" key="2">
    <source>
        <dbReference type="Proteomes" id="UP000472261"/>
    </source>
</evidence>
<proteinExistence type="predicted"/>
<dbReference type="Proteomes" id="UP000472261">
    <property type="component" value="Unplaced"/>
</dbReference>
<accession>A0A669QH38</accession>